<evidence type="ECO:0000256" key="3">
    <source>
        <dbReference type="ARBA" id="ARBA00022490"/>
    </source>
</evidence>
<dbReference type="InterPro" id="IPR026243">
    <property type="entry name" value="HAUS1"/>
</dbReference>
<keyword evidence="13" id="KW-1185">Reference proteome</keyword>
<evidence type="ECO:0000256" key="1">
    <source>
        <dbReference type="ARBA" id="ARBA00004186"/>
    </source>
</evidence>
<keyword evidence="5" id="KW-0493">Microtubule</keyword>
<feature type="coiled-coil region" evidence="10">
    <location>
        <begin position="353"/>
        <end position="380"/>
    </location>
</feature>
<organism evidence="12 13">
    <name type="scientific">Knufia peltigerae</name>
    <dbReference type="NCBI Taxonomy" id="1002370"/>
    <lineage>
        <taxon>Eukaryota</taxon>
        <taxon>Fungi</taxon>
        <taxon>Dikarya</taxon>
        <taxon>Ascomycota</taxon>
        <taxon>Pezizomycotina</taxon>
        <taxon>Eurotiomycetes</taxon>
        <taxon>Chaetothyriomycetidae</taxon>
        <taxon>Chaetothyriales</taxon>
        <taxon>Trichomeriaceae</taxon>
        <taxon>Knufia</taxon>
    </lineage>
</organism>
<evidence type="ECO:0000256" key="9">
    <source>
        <dbReference type="ARBA" id="ARBA00023306"/>
    </source>
</evidence>
<comment type="caution">
    <text evidence="12">The sequence shown here is derived from an EMBL/GenBank/DDBJ whole genome shotgun (WGS) entry which is preliminary data.</text>
</comment>
<dbReference type="AlphaFoldDB" id="A0AA39CYS9"/>
<dbReference type="PANTHER" id="PTHR31570">
    <property type="entry name" value="HAUS AUGMIN-LIKE COMPLEX SUBUNIT 1"/>
    <property type="match status" value="1"/>
</dbReference>
<evidence type="ECO:0000256" key="11">
    <source>
        <dbReference type="SAM" id="MobiDB-lite"/>
    </source>
</evidence>
<evidence type="ECO:0000256" key="6">
    <source>
        <dbReference type="ARBA" id="ARBA00022776"/>
    </source>
</evidence>
<gene>
    <name evidence="12" type="ORF">H2204_005443</name>
</gene>
<keyword evidence="6" id="KW-0498">Mitosis</keyword>
<keyword evidence="3" id="KW-0963">Cytoplasm</keyword>
<name>A0AA39CYS9_9EURO</name>
<dbReference type="GO" id="GO:0005874">
    <property type="term" value="C:microtubule"/>
    <property type="evidence" value="ECO:0007669"/>
    <property type="project" value="UniProtKB-KW"/>
</dbReference>
<sequence length="384" mass="42813">MRFNLAEESFAMQASPSKARAEALESHSWSLVLEWLSKLYHPSPIPAFERNSFTLQALQSLMGENIAAERLRDLVYEAQIEELFTTTTTTTNEKDKDKDTLSAQNDSTNTTTTTTKDPRNLLYRIRSSLSKPSRTALDSISEAAVIAGCSASSSSAGGSSRQNKTILQDLQSHITSLPIQLFKLETQLESIDDLISNLQGEIEQFQKSTSSTKNKSRTRSRRKDRSTTVPSGTGGGRSISSPPQTPTTLSTMTFPNDDDDEDEDDEDDRHYTTLHAETVQHQRETKQLTIKCAEYTERIASLERQASVSSSTTTNEPTLADVAEKQVLVTQKRKRVEHLGKKILQFHSLPPDLDASRTEVRRAQAELELLKNKRDDLFAQLGSS</sequence>
<evidence type="ECO:0000313" key="13">
    <source>
        <dbReference type="Proteomes" id="UP001172681"/>
    </source>
</evidence>
<dbReference type="GO" id="GO:0005829">
    <property type="term" value="C:cytosol"/>
    <property type="evidence" value="ECO:0007669"/>
    <property type="project" value="TreeGrafter"/>
</dbReference>
<evidence type="ECO:0000256" key="8">
    <source>
        <dbReference type="ARBA" id="ARBA00023212"/>
    </source>
</evidence>
<keyword evidence="9" id="KW-0131">Cell cycle</keyword>
<dbReference type="GO" id="GO:0051225">
    <property type="term" value="P:spindle assembly"/>
    <property type="evidence" value="ECO:0007669"/>
    <property type="project" value="InterPro"/>
</dbReference>
<comment type="similarity">
    <text evidence="2">Belongs to the HAUS1 family.</text>
</comment>
<keyword evidence="4" id="KW-0132">Cell division</keyword>
<evidence type="ECO:0000256" key="4">
    <source>
        <dbReference type="ARBA" id="ARBA00022618"/>
    </source>
</evidence>
<evidence type="ECO:0000313" key="12">
    <source>
        <dbReference type="EMBL" id="KAJ9636171.1"/>
    </source>
</evidence>
<dbReference type="PANTHER" id="PTHR31570:SF1">
    <property type="entry name" value="HAUS AUGMIN-LIKE COMPLEX SUBUNIT 1"/>
    <property type="match status" value="1"/>
</dbReference>
<evidence type="ECO:0000256" key="10">
    <source>
        <dbReference type="SAM" id="Coils"/>
    </source>
</evidence>
<dbReference type="EMBL" id="JAPDRN010000030">
    <property type="protein sequence ID" value="KAJ9636171.1"/>
    <property type="molecule type" value="Genomic_DNA"/>
</dbReference>
<feature type="compositionally biased region" description="Acidic residues" evidence="11">
    <location>
        <begin position="256"/>
        <end position="267"/>
    </location>
</feature>
<dbReference type="Proteomes" id="UP001172681">
    <property type="component" value="Unassembled WGS sequence"/>
</dbReference>
<dbReference type="GO" id="GO:0070652">
    <property type="term" value="C:HAUS complex"/>
    <property type="evidence" value="ECO:0007669"/>
    <property type="project" value="InterPro"/>
</dbReference>
<feature type="compositionally biased region" description="Low complexity" evidence="11">
    <location>
        <begin position="238"/>
        <end position="255"/>
    </location>
</feature>
<dbReference type="GO" id="GO:0005819">
    <property type="term" value="C:spindle"/>
    <property type="evidence" value="ECO:0007669"/>
    <property type="project" value="UniProtKB-SubCell"/>
</dbReference>
<feature type="compositionally biased region" description="Basic residues" evidence="11">
    <location>
        <begin position="214"/>
        <end position="224"/>
    </location>
</feature>
<evidence type="ECO:0000256" key="5">
    <source>
        <dbReference type="ARBA" id="ARBA00022701"/>
    </source>
</evidence>
<feature type="region of interest" description="Disordered" evidence="11">
    <location>
        <begin position="90"/>
        <end position="119"/>
    </location>
</feature>
<feature type="region of interest" description="Disordered" evidence="11">
    <location>
        <begin position="205"/>
        <end position="268"/>
    </location>
</feature>
<proteinExistence type="inferred from homology"/>
<reference evidence="12" key="1">
    <citation type="submission" date="2022-10" db="EMBL/GenBank/DDBJ databases">
        <title>Culturing micro-colonial fungi from biological soil crusts in the Mojave desert and describing Neophaeococcomyces mojavensis, and introducing the new genera and species Taxawa tesnikishii.</title>
        <authorList>
            <person name="Kurbessoian T."/>
            <person name="Stajich J.E."/>
        </authorList>
    </citation>
    <scope>NUCLEOTIDE SEQUENCE</scope>
    <source>
        <strain evidence="12">TK_35</strain>
    </source>
</reference>
<evidence type="ECO:0000256" key="7">
    <source>
        <dbReference type="ARBA" id="ARBA00023054"/>
    </source>
</evidence>
<protein>
    <submittedName>
        <fullName evidence="12">Uncharacterized protein</fullName>
    </submittedName>
</protein>
<accession>A0AA39CYS9</accession>
<keyword evidence="8" id="KW-0206">Cytoskeleton</keyword>
<evidence type="ECO:0000256" key="2">
    <source>
        <dbReference type="ARBA" id="ARBA00005479"/>
    </source>
</evidence>
<dbReference type="GO" id="GO:0051301">
    <property type="term" value="P:cell division"/>
    <property type="evidence" value="ECO:0007669"/>
    <property type="project" value="UniProtKB-KW"/>
</dbReference>
<keyword evidence="7 10" id="KW-0175">Coiled coil</keyword>
<comment type="subcellular location">
    <subcellularLocation>
        <location evidence="1">Cytoplasm</location>
        <location evidence="1">Cytoskeleton</location>
        <location evidence="1">Spindle</location>
    </subcellularLocation>
</comment>